<name>A0A1G1VQG2_9BACT</name>
<sequence length="67" mass="6889">MAETKPGTSVAELSGKELREHLGRVIAEHPEAVRAVGVEATKAATAGKPEHVDDVLRGATGVEGAET</sequence>
<dbReference type="EMBL" id="MHCJ01000007">
    <property type="protein sequence ID" value="OGY17636.1"/>
    <property type="molecule type" value="Genomic_DNA"/>
</dbReference>
<proteinExistence type="predicted"/>
<reference evidence="2 3" key="1">
    <citation type="journal article" date="2016" name="Nat. Commun.">
        <title>Thousands of microbial genomes shed light on interconnected biogeochemical processes in an aquifer system.</title>
        <authorList>
            <person name="Anantharaman K."/>
            <person name="Brown C.T."/>
            <person name="Hug L.A."/>
            <person name="Sharon I."/>
            <person name="Castelle C.J."/>
            <person name="Probst A.J."/>
            <person name="Thomas B.C."/>
            <person name="Singh A."/>
            <person name="Wilkins M.J."/>
            <person name="Karaoz U."/>
            <person name="Brodie E.L."/>
            <person name="Williams K.H."/>
            <person name="Hubbard S.S."/>
            <person name="Banfield J.F."/>
        </authorList>
    </citation>
    <scope>NUCLEOTIDE SEQUENCE [LARGE SCALE GENOMIC DNA]</scope>
</reference>
<evidence type="ECO:0000313" key="3">
    <source>
        <dbReference type="Proteomes" id="UP000179233"/>
    </source>
</evidence>
<dbReference type="AlphaFoldDB" id="A0A1G1VQG2"/>
<evidence type="ECO:0000256" key="1">
    <source>
        <dbReference type="SAM" id="MobiDB-lite"/>
    </source>
</evidence>
<organism evidence="2 3">
    <name type="scientific">Candidatus Chisholmbacteria bacterium RIFCSPHIGHO2_01_FULL_52_32</name>
    <dbReference type="NCBI Taxonomy" id="1797591"/>
    <lineage>
        <taxon>Bacteria</taxon>
        <taxon>Candidatus Chisholmiibacteriota</taxon>
    </lineage>
</organism>
<gene>
    <name evidence="2" type="ORF">A2786_05515</name>
</gene>
<protein>
    <submittedName>
        <fullName evidence="2">Uncharacterized protein</fullName>
    </submittedName>
</protein>
<accession>A0A1G1VQG2</accession>
<feature type="region of interest" description="Disordered" evidence="1">
    <location>
        <begin position="44"/>
        <end position="67"/>
    </location>
</feature>
<dbReference type="Proteomes" id="UP000179233">
    <property type="component" value="Unassembled WGS sequence"/>
</dbReference>
<evidence type="ECO:0000313" key="2">
    <source>
        <dbReference type="EMBL" id="OGY17636.1"/>
    </source>
</evidence>
<comment type="caution">
    <text evidence="2">The sequence shown here is derived from an EMBL/GenBank/DDBJ whole genome shotgun (WGS) entry which is preliminary data.</text>
</comment>